<accession>A0A0B7A515</accession>
<protein>
    <submittedName>
        <fullName evidence="1">Uncharacterized protein</fullName>
    </submittedName>
</protein>
<reference evidence="1" key="1">
    <citation type="submission" date="2014-12" db="EMBL/GenBank/DDBJ databases">
        <title>Insight into the proteome of Arion vulgaris.</title>
        <authorList>
            <person name="Aradska J."/>
            <person name="Bulat T."/>
            <person name="Smidak R."/>
            <person name="Sarate P."/>
            <person name="Gangsoo J."/>
            <person name="Sialana F."/>
            <person name="Bilban M."/>
            <person name="Lubec G."/>
        </authorList>
    </citation>
    <scope>NUCLEOTIDE SEQUENCE</scope>
    <source>
        <tissue evidence="1">Skin</tissue>
    </source>
</reference>
<sequence>MLKWLWLAVEEKVHCVEHFWDLSVTILSVMQPVQWLFAKDHRKANNVGLVIFLAFITAPYTI</sequence>
<organism evidence="1">
    <name type="scientific">Arion vulgaris</name>
    <dbReference type="NCBI Taxonomy" id="1028688"/>
    <lineage>
        <taxon>Eukaryota</taxon>
        <taxon>Metazoa</taxon>
        <taxon>Spiralia</taxon>
        <taxon>Lophotrochozoa</taxon>
        <taxon>Mollusca</taxon>
        <taxon>Gastropoda</taxon>
        <taxon>Heterobranchia</taxon>
        <taxon>Euthyneura</taxon>
        <taxon>Panpulmonata</taxon>
        <taxon>Eupulmonata</taxon>
        <taxon>Stylommatophora</taxon>
        <taxon>Helicina</taxon>
        <taxon>Arionoidea</taxon>
        <taxon>Arionidae</taxon>
        <taxon>Arion</taxon>
    </lineage>
</organism>
<dbReference type="EMBL" id="HACG01028271">
    <property type="protein sequence ID" value="CEK75136.1"/>
    <property type="molecule type" value="Transcribed_RNA"/>
</dbReference>
<dbReference type="AlphaFoldDB" id="A0A0B7A515"/>
<name>A0A0B7A515_9EUPU</name>
<gene>
    <name evidence="1" type="primary">ORF94170</name>
</gene>
<evidence type="ECO:0000313" key="1">
    <source>
        <dbReference type="EMBL" id="CEK75136.1"/>
    </source>
</evidence>
<proteinExistence type="predicted"/>